<feature type="compositionally biased region" description="Basic residues" evidence="1">
    <location>
        <begin position="94"/>
        <end position="105"/>
    </location>
</feature>
<keyword evidence="3" id="KW-1185">Reference proteome</keyword>
<gene>
    <name evidence="2" type="ORF">SAMN05216551_101498</name>
</gene>
<proteinExistence type="predicted"/>
<organism evidence="2 3">
    <name type="scientific">Chitinasiproducens palmae</name>
    <dbReference type="NCBI Taxonomy" id="1770053"/>
    <lineage>
        <taxon>Bacteria</taxon>
        <taxon>Pseudomonadati</taxon>
        <taxon>Pseudomonadota</taxon>
        <taxon>Betaproteobacteria</taxon>
        <taxon>Burkholderiales</taxon>
        <taxon>Burkholderiaceae</taxon>
        <taxon>Chitinasiproducens</taxon>
    </lineage>
</organism>
<evidence type="ECO:0000256" key="1">
    <source>
        <dbReference type="SAM" id="MobiDB-lite"/>
    </source>
</evidence>
<evidence type="ECO:0000313" key="3">
    <source>
        <dbReference type="Proteomes" id="UP000243719"/>
    </source>
</evidence>
<dbReference type="STRING" id="1770053.SAMN05216551_101498"/>
<feature type="compositionally biased region" description="Basic residues" evidence="1">
    <location>
        <begin position="52"/>
        <end position="65"/>
    </location>
</feature>
<dbReference type="Proteomes" id="UP000243719">
    <property type="component" value="Unassembled WGS sequence"/>
</dbReference>
<protein>
    <submittedName>
        <fullName evidence="2">Uncharacterized protein</fullName>
    </submittedName>
</protein>
<dbReference type="EMBL" id="FNLO01000001">
    <property type="protein sequence ID" value="SDV46630.1"/>
    <property type="molecule type" value="Genomic_DNA"/>
</dbReference>
<feature type="compositionally biased region" description="Basic residues" evidence="1">
    <location>
        <begin position="120"/>
        <end position="131"/>
    </location>
</feature>
<name>A0A1H2PJV6_9BURK</name>
<sequence length="199" mass="21355">MGGWAGIGPGNARSMRSYGCTHRVLSLPGAVRRSGPNGLAVPVPEAVGGGRKAVRGSSRRPKQAARRGAILEHARTRPRTLKQADRSANNQDGHRRRAGLRRRGVIRSPLQSGLSPSWRGRGKRCRRRRRPMAPWPGRSLIAQGCRDGPLRVRPAGRTRTSAIARIAGKSAVCSFDRALTLAAIIRSAARGFLPVADGA</sequence>
<feature type="region of interest" description="Disordered" evidence="1">
    <location>
        <begin position="45"/>
        <end position="139"/>
    </location>
</feature>
<accession>A0A1H2PJV6</accession>
<evidence type="ECO:0000313" key="2">
    <source>
        <dbReference type="EMBL" id="SDV46630.1"/>
    </source>
</evidence>
<dbReference type="AlphaFoldDB" id="A0A1H2PJV6"/>
<reference evidence="3" key="1">
    <citation type="submission" date="2016-09" db="EMBL/GenBank/DDBJ databases">
        <authorList>
            <person name="Varghese N."/>
            <person name="Submissions S."/>
        </authorList>
    </citation>
    <scope>NUCLEOTIDE SEQUENCE [LARGE SCALE GENOMIC DNA]</scope>
    <source>
        <strain evidence="3">JS23</strain>
    </source>
</reference>